<organism evidence="2 3">
    <name type="scientific">Nocardia ninae NBRC 108245</name>
    <dbReference type="NCBI Taxonomy" id="1210091"/>
    <lineage>
        <taxon>Bacteria</taxon>
        <taxon>Bacillati</taxon>
        <taxon>Actinomycetota</taxon>
        <taxon>Actinomycetes</taxon>
        <taxon>Mycobacteriales</taxon>
        <taxon>Nocardiaceae</taxon>
        <taxon>Nocardia</taxon>
    </lineage>
</organism>
<feature type="chain" id="PRO_5022084558" description="PknH-like extracellular domain-containing protein" evidence="1">
    <location>
        <begin position="30"/>
        <end position="241"/>
    </location>
</feature>
<accession>A0A511MMQ2</accession>
<reference evidence="2 3" key="1">
    <citation type="submission" date="2019-07" db="EMBL/GenBank/DDBJ databases">
        <title>Whole genome shotgun sequence of Nocardia ninae NBRC 108245.</title>
        <authorList>
            <person name="Hosoyama A."/>
            <person name="Uohara A."/>
            <person name="Ohji S."/>
            <person name="Ichikawa N."/>
        </authorList>
    </citation>
    <scope>NUCLEOTIDE SEQUENCE [LARGE SCALE GENOMIC DNA]</scope>
    <source>
        <strain evidence="2 3">NBRC 108245</strain>
    </source>
</reference>
<proteinExistence type="predicted"/>
<evidence type="ECO:0008006" key="4">
    <source>
        <dbReference type="Google" id="ProtNLM"/>
    </source>
</evidence>
<protein>
    <recommendedName>
        <fullName evidence="4">PknH-like extracellular domain-containing protein</fullName>
    </recommendedName>
</protein>
<evidence type="ECO:0000256" key="1">
    <source>
        <dbReference type="SAM" id="SignalP"/>
    </source>
</evidence>
<dbReference type="AlphaFoldDB" id="A0A511MMQ2"/>
<feature type="signal peptide" evidence="1">
    <location>
        <begin position="1"/>
        <end position="29"/>
    </location>
</feature>
<gene>
    <name evidence="2" type="ORF">NN4_62600</name>
</gene>
<dbReference type="PROSITE" id="PS51257">
    <property type="entry name" value="PROKAR_LIPOPROTEIN"/>
    <property type="match status" value="1"/>
</dbReference>
<evidence type="ECO:0000313" key="2">
    <source>
        <dbReference type="EMBL" id="GEM41741.1"/>
    </source>
</evidence>
<dbReference type="EMBL" id="BJXA01000056">
    <property type="protein sequence ID" value="GEM41741.1"/>
    <property type="molecule type" value="Genomic_DNA"/>
</dbReference>
<evidence type="ECO:0000313" key="3">
    <source>
        <dbReference type="Proteomes" id="UP000321424"/>
    </source>
</evidence>
<name>A0A511MMQ2_9NOCA</name>
<dbReference type="Proteomes" id="UP000321424">
    <property type="component" value="Unassembled WGS sequence"/>
</dbReference>
<comment type="caution">
    <text evidence="2">The sequence shown here is derived from an EMBL/GenBank/DDBJ whole genome shotgun (WGS) entry which is preliminary data.</text>
</comment>
<keyword evidence="1" id="KW-0732">Signal</keyword>
<sequence length="241" mass="24158">MDRVTRGCGLLLVAATTALVAACGSSTSAAPETPDLPPLGPVTAAAPVTGAPMADADRLRDQLLTSKNLPPNFTALPARAEAPAGVQGSPTDPAECAKVLTPLGAQRPGALAQASIQYAGPNFSSIDIDAASFPNAALAPAFSDVQALLRRCAHYSGADATDIAVDYRIGGFPSPQGGDAVTAFQVRTSSDGLTLHSAVAIVQVGSTLAQVAVTAPEPVEPGVLSDLTAAQVRRLQGVSGP</sequence>
<dbReference type="RefSeq" id="WP_246181172.1">
    <property type="nucleotide sequence ID" value="NZ_BJXA01000056.1"/>
</dbReference>
<keyword evidence="3" id="KW-1185">Reference proteome</keyword>